<evidence type="ECO:0000256" key="5">
    <source>
        <dbReference type="ARBA" id="ARBA00022741"/>
    </source>
</evidence>
<dbReference type="NCBIfam" id="TIGR01596">
    <property type="entry name" value="cas3_HD"/>
    <property type="match status" value="1"/>
</dbReference>
<dbReference type="Gene3D" id="3.40.50.300">
    <property type="entry name" value="P-loop containing nucleotide triphosphate hydrolases"/>
    <property type="match status" value="2"/>
</dbReference>
<evidence type="ECO:0000313" key="13">
    <source>
        <dbReference type="Proteomes" id="UP000275951"/>
    </source>
</evidence>
<dbReference type="EMBL" id="CP033905">
    <property type="protein sequence ID" value="AZR07449.1"/>
    <property type="molecule type" value="Genomic_DNA"/>
</dbReference>
<accession>A0A3Q9GL45</accession>
<dbReference type="GO" id="GO:0004518">
    <property type="term" value="F:nuclease activity"/>
    <property type="evidence" value="ECO:0007669"/>
    <property type="project" value="UniProtKB-KW"/>
</dbReference>
<keyword evidence="7" id="KW-0347">Helicase</keyword>
<dbReference type="GO" id="GO:0046872">
    <property type="term" value="F:metal ion binding"/>
    <property type="evidence" value="ECO:0007669"/>
    <property type="project" value="UniProtKB-KW"/>
</dbReference>
<dbReference type="SMART" id="SM00490">
    <property type="entry name" value="HELICc"/>
    <property type="match status" value="1"/>
</dbReference>
<dbReference type="InterPro" id="IPR014001">
    <property type="entry name" value="Helicase_ATP-bd"/>
</dbReference>
<dbReference type="AlphaFoldDB" id="A0A3Q9GL45"/>
<dbReference type="GO" id="GO:0003723">
    <property type="term" value="F:RNA binding"/>
    <property type="evidence" value="ECO:0007669"/>
    <property type="project" value="TreeGrafter"/>
</dbReference>
<dbReference type="InterPro" id="IPR011545">
    <property type="entry name" value="DEAD/DEAH_box_helicase_dom"/>
</dbReference>
<gene>
    <name evidence="12" type="primary">cas3</name>
    <name evidence="12" type="ORF">EBQ10_09250</name>
</gene>
<proteinExistence type="inferred from homology"/>
<evidence type="ECO:0000259" key="10">
    <source>
        <dbReference type="PROSITE" id="PS51192"/>
    </source>
</evidence>
<dbReference type="Pfam" id="PF22590">
    <property type="entry name" value="Cas3-like_C_2"/>
    <property type="match status" value="1"/>
</dbReference>
<evidence type="ECO:0000313" key="12">
    <source>
        <dbReference type="EMBL" id="AZR07449.1"/>
    </source>
</evidence>
<keyword evidence="8" id="KW-0067">ATP-binding</keyword>
<dbReference type="Pfam" id="PF18395">
    <property type="entry name" value="Cas3_C"/>
    <property type="match status" value="1"/>
</dbReference>
<evidence type="ECO:0000256" key="3">
    <source>
        <dbReference type="ARBA" id="ARBA00022722"/>
    </source>
</evidence>
<dbReference type="GO" id="GO:0051607">
    <property type="term" value="P:defense response to virus"/>
    <property type="evidence" value="ECO:0007669"/>
    <property type="project" value="UniProtKB-KW"/>
</dbReference>
<keyword evidence="4" id="KW-0479">Metal-binding</keyword>
<dbReference type="CDD" id="cd09641">
    <property type="entry name" value="Cas3''_I"/>
    <property type="match status" value="1"/>
</dbReference>
<dbReference type="InterPro" id="IPR006474">
    <property type="entry name" value="Helicase_Cas3_CRISPR-ass_core"/>
</dbReference>
<dbReference type="PROSITE" id="PS51192">
    <property type="entry name" value="HELICASE_ATP_BIND_1"/>
    <property type="match status" value="1"/>
</dbReference>
<protein>
    <submittedName>
        <fullName evidence="12">CRISPR-associated helicase Cas3</fullName>
    </submittedName>
</protein>
<dbReference type="Gene3D" id="1.10.3210.30">
    <property type="match status" value="1"/>
</dbReference>
<dbReference type="Pfam" id="PF00270">
    <property type="entry name" value="DEAD"/>
    <property type="match status" value="1"/>
</dbReference>
<comment type="similarity">
    <text evidence="1">In the N-terminal section; belongs to the CRISPR-associated nuclease Cas3-HD family.</text>
</comment>
<evidence type="ECO:0000256" key="6">
    <source>
        <dbReference type="ARBA" id="ARBA00022801"/>
    </source>
</evidence>
<dbReference type="PANTHER" id="PTHR47963">
    <property type="entry name" value="DEAD-BOX ATP-DEPENDENT RNA HELICASE 47, MITOCHONDRIAL"/>
    <property type="match status" value="1"/>
</dbReference>
<comment type="similarity">
    <text evidence="2">In the central section; belongs to the CRISPR-associated helicase Cas3 family.</text>
</comment>
<evidence type="ECO:0000256" key="7">
    <source>
        <dbReference type="ARBA" id="ARBA00022806"/>
    </source>
</evidence>
<dbReference type="NCBIfam" id="TIGR01587">
    <property type="entry name" value="cas3_core"/>
    <property type="match status" value="1"/>
</dbReference>
<dbReference type="GO" id="GO:0005524">
    <property type="term" value="F:ATP binding"/>
    <property type="evidence" value="ECO:0007669"/>
    <property type="project" value="UniProtKB-KW"/>
</dbReference>
<evidence type="ECO:0000256" key="9">
    <source>
        <dbReference type="ARBA" id="ARBA00023118"/>
    </source>
</evidence>
<dbReference type="Pfam" id="PF18019">
    <property type="entry name" value="Cas3_HD"/>
    <property type="match status" value="1"/>
</dbReference>
<dbReference type="GO" id="GO:0016787">
    <property type="term" value="F:hydrolase activity"/>
    <property type="evidence" value="ECO:0007669"/>
    <property type="project" value="UniProtKB-KW"/>
</dbReference>
<dbReference type="InterPro" id="IPR041372">
    <property type="entry name" value="Cas3_C"/>
</dbReference>
<dbReference type="CDD" id="cd17930">
    <property type="entry name" value="DEXHc_cas3"/>
    <property type="match status" value="1"/>
</dbReference>
<dbReference type="InterPro" id="IPR054712">
    <property type="entry name" value="Cas3-like_dom"/>
</dbReference>
<dbReference type="InterPro" id="IPR038257">
    <property type="entry name" value="CRISPR-assoc_Cas3_HD_sf"/>
</dbReference>
<dbReference type="PROSITE" id="PS51643">
    <property type="entry name" value="HD_CAS3"/>
    <property type="match status" value="1"/>
</dbReference>
<dbReference type="PANTHER" id="PTHR47963:SF9">
    <property type="entry name" value="CRISPR-ASSOCIATED ENDONUCLEASE_HELICASE CAS3"/>
    <property type="match status" value="1"/>
</dbReference>
<keyword evidence="3" id="KW-0540">Nuclease</keyword>
<keyword evidence="9" id="KW-0051">Antiviral defense</keyword>
<dbReference type="SUPFAM" id="SSF52540">
    <property type="entry name" value="P-loop containing nucleoside triphosphate hydrolases"/>
    <property type="match status" value="1"/>
</dbReference>
<reference evidence="12 13" key="1">
    <citation type="submission" date="2018-11" db="EMBL/GenBank/DDBJ databases">
        <title>Multidrug-resistant genes are associated with an 42-kb island TGI1 carrying a complex class 1 integron in a Trueperella pyogenes.</title>
        <authorList>
            <person name="Dong W."/>
        </authorList>
    </citation>
    <scope>NUCLEOTIDE SEQUENCE [LARGE SCALE GENOMIC DNA]</scope>
    <source>
        <strain evidence="12 13">TP4</strain>
    </source>
</reference>
<dbReference type="RefSeq" id="WP_126920363.1">
    <property type="nucleotide sequence ID" value="NZ_CP033905.1"/>
</dbReference>
<sequence length="951" mass="104802">MDIANRAEIWLNSLSPQAHSLWAKSGNEDAYLRLTQHLIDTACVAEWLWDNWVSDSLKRTLAAIWKLDEQDVRQLYIFFAGVHDVGKASVSFQRLVERRPASYYLLRPIEEAGLSLDWPRGEGPDTKLPHGLASAIFLRKWMLSHGVEEGIVFSLISVVDAHHGFTSDLVLFKNRLEALEGRECRFDDVAAELIESMAGLTGVSGTLGKLKKKPVAGAPQLMVGLLIMADWIASNENVFPYGAIAPQSERVADGMAFLNLPTPWMPVDPPVNVQELFNRTFGWEGSEQARPIQSAAVETAQSAVGPMLMIIEAPTGEGKTEAGLAAAHVLGQKSGAQGVYVAAPTMATANGLFERVVDWARHSSRGGSVASMYLAHSKNRLSEQFQRLRFAARKEDATSLTRGSDSEENMGGLVAHQWLSGSRKGLLSDFVVGTVDQVLMMALKVRFSMLRHVALAGKVILIDEVHAYDAYMSQYLYRVLQWCARYGMSVILMSATLPPAQRKKLAAAYGSALMRESQAAAEALDVSSYPLVSVVDGNGVRAISVPPRPDDAQIAVHRIDDELGVLRKTLGELLDGGGIALVICNTIRRAQEAYRELSADYPGEVELHHAAFIASDRSAKEDALRERLGSRARRGAGRPWRQIIVATQVAEQSLDIDADVLVTDIAPIDLIIQRAGRIHRHERPLDDRPVKLQKPMVFVRGVYDEGTVPRFDSGTEFIYGEAILLSTMAHLPEVIRRPSDVPELVRRVYDAEPRLPEGWHERWDVAVSKDAENREESIGRAKTFLFPCLAGASDLQNLFDILHDDSRGSGGEEAGSAQVRDTEFSVEVIAVQDTDYGYCAFGNDDDGSEILKGVEPTYQQAIKLAGSSLRLPVRMTKWEKDFDVVVSELEAQTPAEWSNSALLRGQVALRFDRCGEAHVGRFHLNYDREVGLVVTDEEAASSAERTVDKES</sequence>
<feature type="domain" description="Helicase ATP-binding" evidence="10">
    <location>
        <begin position="300"/>
        <end position="515"/>
    </location>
</feature>
<dbReference type="Proteomes" id="UP000275951">
    <property type="component" value="Chromosome"/>
</dbReference>
<feature type="domain" description="HD Cas3-type" evidence="11">
    <location>
        <begin position="27"/>
        <end position="232"/>
    </location>
</feature>
<dbReference type="InterPro" id="IPR050547">
    <property type="entry name" value="DEAD_box_RNA_helicases"/>
</dbReference>
<evidence type="ECO:0000259" key="11">
    <source>
        <dbReference type="PROSITE" id="PS51643"/>
    </source>
</evidence>
<name>A0A3Q9GL45_9ACTO</name>
<dbReference type="InterPro" id="IPR027417">
    <property type="entry name" value="P-loop_NTPase"/>
</dbReference>
<evidence type="ECO:0000256" key="1">
    <source>
        <dbReference type="ARBA" id="ARBA00006847"/>
    </source>
</evidence>
<keyword evidence="5" id="KW-0547">Nucleotide-binding</keyword>
<dbReference type="InterPro" id="IPR006483">
    <property type="entry name" value="CRISPR-assoc_Cas3_HD"/>
</dbReference>
<keyword evidence="6" id="KW-0378">Hydrolase</keyword>
<dbReference type="InterPro" id="IPR001650">
    <property type="entry name" value="Helicase_C-like"/>
</dbReference>
<evidence type="ECO:0000256" key="8">
    <source>
        <dbReference type="ARBA" id="ARBA00022840"/>
    </source>
</evidence>
<evidence type="ECO:0000256" key="4">
    <source>
        <dbReference type="ARBA" id="ARBA00022723"/>
    </source>
</evidence>
<dbReference type="GO" id="GO:0003724">
    <property type="term" value="F:RNA helicase activity"/>
    <property type="evidence" value="ECO:0007669"/>
    <property type="project" value="TreeGrafter"/>
</dbReference>
<dbReference type="SMART" id="SM00487">
    <property type="entry name" value="DEXDc"/>
    <property type="match status" value="1"/>
</dbReference>
<evidence type="ECO:0000256" key="2">
    <source>
        <dbReference type="ARBA" id="ARBA00009046"/>
    </source>
</evidence>
<organism evidence="12 13">
    <name type="scientific">Trueperella pyogenes</name>
    <dbReference type="NCBI Taxonomy" id="1661"/>
    <lineage>
        <taxon>Bacteria</taxon>
        <taxon>Bacillati</taxon>
        <taxon>Actinomycetota</taxon>
        <taxon>Actinomycetes</taxon>
        <taxon>Actinomycetales</taxon>
        <taxon>Actinomycetaceae</taxon>
        <taxon>Trueperella</taxon>
    </lineage>
</organism>